<dbReference type="PROSITE" id="PS51257">
    <property type="entry name" value="PROKAR_LIPOPROTEIN"/>
    <property type="match status" value="1"/>
</dbReference>
<keyword evidence="2" id="KW-0732">Signal</keyword>
<organism evidence="3 4">
    <name type="scientific">Gnathostoma spinigerum</name>
    <dbReference type="NCBI Taxonomy" id="75299"/>
    <lineage>
        <taxon>Eukaryota</taxon>
        <taxon>Metazoa</taxon>
        <taxon>Ecdysozoa</taxon>
        <taxon>Nematoda</taxon>
        <taxon>Chromadorea</taxon>
        <taxon>Rhabditida</taxon>
        <taxon>Spirurina</taxon>
        <taxon>Gnathostomatomorpha</taxon>
        <taxon>Gnathostomatoidea</taxon>
        <taxon>Gnathostomatidae</taxon>
        <taxon>Gnathostoma</taxon>
    </lineage>
</organism>
<protein>
    <submittedName>
        <fullName evidence="3">Uncharacterized protein</fullName>
    </submittedName>
</protein>
<dbReference type="EMBL" id="JBGFUD010001995">
    <property type="protein sequence ID" value="MFH4977004.1"/>
    <property type="molecule type" value="Genomic_DNA"/>
</dbReference>
<keyword evidence="4" id="KW-1185">Reference proteome</keyword>
<proteinExistence type="predicted"/>
<dbReference type="AlphaFoldDB" id="A0ABD6EFW0"/>
<gene>
    <name evidence="3" type="ORF">AB6A40_003713</name>
</gene>
<feature type="signal peptide" evidence="2">
    <location>
        <begin position="1"/>
        <end position="17"/>
    </location>
</feature>
<feature type="compositionally biased region" description="Basic and acidic residues" evidence="1">
    <location>
        <begin position="202"/>
        <end position="211"/>
    </location>
</feature>
<feature type="region of interest" description="Disordered" evidence="1">
    <location>
        <begin position="179"/>
        <end position="227"/>
    </location>
</feature>
<evidence type="ECO:0000313" key="4">
    <source>
        <dbReference type="Proteomes" id="UP001608902"/>
    </source>
</evidence>
<sequence>MIKQLFVLDVFLASTHACFGSGCCGGGGGHGGNCRPCGNNGYGYGNGGYYGGGYNGGNVGYDGGYAGPYSAYDYGSAPYGPIYDAAYKPRYEGAVEPTVLGQIQSYKPQEVGYYEVGLPSPAEQTPLISVTGPQYQSAGGQVQYQSALVGQTGQMTELIPDLQPVPPPGPELVAPLPMNMLVQAPPPNPPRGTEGEPTLTTKDGERGDEARPVASTNGEEDSDDEDFKLRRRLYKQYLRKKLTH</sequence>
<feature type="chain" id="PRO_5044839375" evidence="2">
    <location>
        <begin position="18"/>
        <end position="244"/>
    </location>
</feature>
<name>A0ABD6EFW0_9BILA</name>
<evidence type="ECO:0000256" key="1">
    <source>
        <dbReference type="SAM" id="MobiDB-lite"/>
    </source>
</evidence>
<reference evidence="3 4" key="1">
    <citation type="submission" date="2024-08" db="EMBL/GenBank/DDBJ databases">
        <title>Gnathostoma spinigerum genome.</title>
        <authorList>
            <person name="Gonzalez-Bertolin B."/>
            <person name="Monzon S."/>
            <person name="Zaballos A."/>
            <person name="Jimenez P."/>
            <person name="Dekumyoy P."/>
            <person name="Varona S."/>
            <person name="Cuesta I."/>
            <person name="Sumanam S."/>
            <person name="Adisakwattana P."/>
            <person name="Gasser R.B."/>
            <person name="Hernandez-Gonzalez A."/>
            <person name="Young N.D."/>
            <person name="Perteguer M.J."/>
        </authorList>
    </citation>
    <scope>NUCLEOTIDE SEQUENCE [LARGE SCALE GENOMIC DNA]</scope>
    <source>
        <strain evidence="3">AL3</strain>
        <tissue evidence="3">Liver</tissue>
    </source>
</reference>
<accession>A0ABD6EFW0</accession>
<dbReference type="Proteomes" id="UP001608902">
    <property type="component" value="Unassembled WGS sequence"/>
</dbReference>
<comment type="caution">
    <text evidence="3">The sequence shown here is derived from an EMBL/GenBank/DDBJ whole genome shotgun (WGS) entry which is preliminary data.</text>
</comment>
<evidence type="ECO:0000256" key="2">
    <source>
        <dbReference type="SAM" id="SignalP"/>
    </source>
</evidence>
<evidence type="ECO:0000313" key="3">
    <source>
        <dbReference type="EMBL" id="MFH4977004.1"/>
    </source>
</evidence>